<comment type="caution">
    <text evidence="11">The sequence shown here is derived from an EMBL/GenBank/DDBJ whole genome shotgun (WGS) entry which is preliminary data.</text>
</comment>
<comment type="similarity">
    <text evidence="2">Belongs to the small GTPase superfamily. Rab family.</text>
</comment>
<dbReference type="InterPro" id="IPR005225">
    <property type="entry name" value="Small_GTP-bd"/>
</dbReference>
<dbReference type="Gene3D" id="3.40.50.300">
    <property type="entry name" value="P-loop containing nucleotide triphosphate hydrolases"/>
    <property type="match status" value="1"/>
</dbReference>
<dbReference type="InterPro" id="IPR050305">
    <property type="entry name" value="Small_GTPase_Rab"/>
</dbReference>
<evidence type="ECO:0000313" key="11">
    <source>
        <dbReference type="EMBL" id="TEA38116.1"/>
    </source>
</evidence>
<dbReference type="GO" id="GO:0016020">
    <property type="term" value="C:membrane"/>
    <property type="evidence" value="ECO:0007669"/>
    <property type="project" value="UniProtKB-SubCell"/>
</dbReference>
<keyword evidence="8" id="KW-0636">Prenylation</keyword>
<dbReference type="Proteomes" id="UP000295264">
    <property type="component" value="Unassembled WGS sequence"/>
</dbReference>
<keyword evidence="6" id="KW-0342">GTP-binding</keyword>
<dbReference type="InterPro" id="IPR027417">
    <property type="entry name" value="P-loop_NTPase"/>
</dbReference>
<dbReference type="SMART" id="SM00175">
    <property type="entry name" value="RAB"/>
    <property type="match status" value="1"/>
</dbReference>
<proteinExistence type="inferred from homology"/>
<evidence type="ECO:0000256" key="5">
    <source>
        <dbReference type="ARBA" id="ARBA00022801"/>
    </source>
</evidence>
<comment type="subcellular location">
    <subcellularLocation>
        <location evidence="1">Membrane</location>
        <topology evidence="1">Lipid-anchor</topology>
    </subcellularLocation>
</comment>
<keyword evidence="5" id="KW-0378">Hydrolase</keyword>
<dbReference type="InterPro" id="IPR001806">
    <property type="entry name" value="Small_GTPase"/>
</dbReference>
<comment type="catalytic activity">
    <reaction evidence="9">
        <text>GTP + H2O = GDP + phosphate + H(+)</text>
        <dbReference type="Rhea" id="RHEA:19669"/>
        <dbReference type="ChEBI" id="CHEBI:15377"/>
        <dbReference type="ChEBI" id="CHEBI:15378"/>
        <dbReference type="ChEBI" id="CHEBI:37565"/>
        <dbReference type="ChEBI" id="CHEBI:43474"/>
        <dbReference type="ChEBI" id="CHEBI:58189"/>
        <dbReference type="EC" id="3.6.5.2"/>
    </reaction>
    <physiologicalReaction direction="left-to-right" evidence="9">
        <dbReference type="Rhea" id="RHEA:19670"/>
    </physiologicalReaction>
</comment>
<evidence type="ECO:0000256" key="6">
    <source>
        <dbReference type="ARBA" id="ARBA00023134"/>
    </source>
</evidence>
<feature type="region of interest" description="Disordered" evidence="10">
    <location>
        <begin position="1"/>
        <end position="35"/>
    </location>
</feature>
<feature type="non-terminal residue" evidence="11">
    <location>
        <position position="105"/>
    </location>
</feature>
<dbReference type="PROSITE" id="PS51419">
    <property type="entry name" value="RAB"/>
    <property type="match status" value="1"/>
</dbReference>
<keyword evidence="4" id="KW-0547">Nucleotide-binding</keyword>
<evidence type="ECO:0000256" key="9">
    <source>
        <dbReference type="ARBA" id="ARBA00047660"/>
    </source>
</evidence>
<reference evidence="11 12" key="1">
    <citation type="journal article" date="2018" name="Genomics">
        <title>Molecular footprints of inshore aquatic adaptation in Indo-Pacific humpback dolphin (Sousa chinensis).</title>
        <authorList>
            <person name="Ming Y."/>
            <person name="Jian J."/>
            <person name="Yu F."/>
            <person name="Yu X."/>
            <person name="Wang J."/>
            <person name="Liu W."/>
        </authorList>
    </citation>
    <scope>NUCLEOTIDE SEQUENCE [LARGE SCALE GENOMIC DNA]</scope>
    <source>
        <strain evidence="11">MY-2018</strain>
        <tissue evidence="11">Skin</tissue>
    </source>
</reference>
<sequence length="105" mass="11593">SRRRRSRAGARAPRWPRPSGDEPAARLPTAHSPSGPAMAKQYDVLFQLLMVGDSGVGKTCLLRGFTDKEFHSSHICTIGADFKMKTIEVDGIKVRIQIWDTAGQE</sequence>
<dbReference type="FunFam" id="3.40.50.300:FF:001447">
    <property type="entry name" value="Ras-related protein Rab-1B"/>
    <property type="match status" value="1"/>
</dbReference>
<evidence type="ECO:0000256" key="3">
    <source>
        <dbReference type="ARBA" id="ARBA00011984"/>
    </source>
</evidence>
<dbReference type="Pfam" id="PF00071">
    <property type="entry name" value="Ras"/>
    <property type="match status" value="1"/>
</dbReference>
<dbReference type="SUPFAM" id="SSF52540">
    <property type="entry name" value="P-loop containing nucleoside triphosphate hydrolases"/>
    <property type="match status" value="1"/>
</dbReference>
<evidence type="ECO:0000256" key="7">
    <source>
        <dbReference type="ARBA" id="ARBA00023288"/>
    </source>
</evidence>
<dbReference type="GO" id="GO:0005525">
    <property type="term" value="F:GTP binding"/>
    <property type="evidence" value="ECO:0007669"/>
    <property type="project" value="UniProtKB-KW"/>
</dbReference>
<evidence type="ECO:0000256" key="10">
    <source>
        <dbReference type="SAM" id="MobiDB-lite"/>
    </source>
</evidence>
<dbReference type="GO" id="GO:0003925">
    <property type="term" value="F:G protein activity"/>
    <property type="evidence" value="ECO:0007669"/>
    <property type="project" value="UniProtKB-EC"/>
</dbReference>
<evidence type="ECO:0000256" key="2">
    <source>
        <dbReference type="ARBA" id="ARBA00006270"/>
    </source>
</evidence>
<evidence type="ECO:0000256" key="4">
    <source>
        <dbReference type="ARBA" id="ARBA00022741"/>
    </source>
</evidence>
<evidence type="ECO:0000313" key="12">
    <source>
        <dbReference type="Proteomes" id="UP000295264"/>
    </source>
</evidence>
<accession>A0A484GSG4</accession>
<gene>
    <name evidence="11" type="ORF">DBR06_SOUSAS5810058</name>
</gene>
<protein>
    <recommendedName>
        <fullName evidence="3">small monomeric GTPase</fullName>
        <ecNumber evidence="3">3.6.5.2</ecNumber>
    </recommendedName>
</protein>
<evidence type="ECO:0000256" key="1">
    <source>
        <dbReference type="ARBA" id="ARBA00004635"/>
    </source>
</evidence>
<name>A0A484GSG4_SOUCH</name>
<organism evidence="11 12">
    <name type="scientific">Sousa chinensis</name>
    <name type="common">Indo-pacific humpbacked dolphin</name>
    <name type="synonym">Steno chinensis</name>
    <dbReference type="NCBI Taxonomy" id="103600"/>
    <lineage>
        <taxon>Eukaryota</taxon>
        <taxon>Metazoa</taxon>
        <taxon>Chordata</taxon>
        <taxon>Craniata</taxon>
        <taxon>Vertebrata</taxon>
        <taxon>Euteleostomi</taxon>
        <taxon>Mammalia</taxon>
        <taxon>Eutheria</taxon>
        <taxon>Laurasiatheria</taxon>
        <taxon>Artiodactyla</taxon>
        <taxon>Whippomorpha</taxon>
        <taxon>Cetacea</taxon>
        <taxon>Odontoceti</taxon>
        <taxon>Delphinidae</taxon>
        <taxon>Sousa</taxon>
    </lineage>
</organism>
<dbReference type="PRINTS" id="PR00449">
    <property type="entry name" value="RASTRNSFRMNG"/>
</dbReference>
<keyword evidence="7" id="KW-0449">Lipoprotein</keyword>
<evidence type="ECO:0000256" key="8">
    <source>
        <dbReference type="ARBA" id="ARBA00023289"/>
    </source>
</evidence>
<dbReference type="PANTHER" id="PTHR47980">
    <property type="entry name" value="LD44762P"/>
    <property type="match status" value="1"/>
</dbReference>
<dbReference type="EMBL" id="QWLN02004805">
    <property type="protein sequence ID" value="TEA38116.1"/>
    <property type="molecule type" value="Genomic_DNA"/>
</dbReference>
<dbReference type="NCBIfam" id="TIGR00231">
    <property type="entry name" value="small_GTP"/>
    <property type="match status" value="1"/>
</dbReference>
<dbReference type="AlphaFoldDB" id="A0A484GSG4"/>
<keyword evidence="12" id="KW-1185">Reference proteome</keyword>
<dbReference type="EC" id="3.6.5.2" evidence="3"/>
<feature type="non-terminal residue" evidence="11">
    <location>
        <position position="1"/>
    </location>
</feature>